<name>A0ABN9U9J5_9DINO</name>
<proteinExistence type="predicted"/>
<organism evidence="1 2">
    <name type="scientific">Prorocentrum cordatum</name>
    <dbReference type="NCBI Taxonomy" id="2364126"/>
    <lineage>
        <taxon>Eukaryota</taxon>
        <taxon>Sar</taxon>
        <taxon>Alveolata</taxon>
        <taxon>Dinophyceae</taxon>
        <taxon>Prorocentrales</taxon>
        <taxon>Prorocentraceae</taxon>
        <taxon>Prorocentrum</taxon>
    </lineage>
</organism>
<dbReference type="Proteomes" id="UP001189429">
    <property type="component" value="Unassembled WGS sequence"/>
</dbReference>
<evidence type="ECO:0000313" key="2">
    <source>
        <dbReference type="Proteomes" id="UP001189429"/>
    </source>
</evidence>
<dbReference type="EMBL" id="CAUYUJ010015592">
    <property type="protein sequence ID" value="CAK0855973.1"/>
    <property type="molecule type" value="Genomic_DNA"/>
</dbReference>
<evidence type="ECO:0000313" key="1">
    <source>
        <dbReference type="EMBL" id="CAK0855973.1"/>
    </source>
</evidence>
<accession>A0ABN9U9J5</accession>
<gene>
    <name evidence="1" type="ORF">PCOR1329_LOCUS46481</name>
</gene>
<comment type="caution">
    <text evidence="1">The sequence shown here is derived from an EMBL/GenBank/DDBJ whole genome shotgun (WGS) entry which is preliminary data.</text>
</comment>
<reference evidence="1" key="1">
    <citation type="submission" date="2023-10" db="EMBL/GenBank/DDBJ databases">
        <authorList>
            <person name="Chen Y."/>
            <person name="Shah S."/>
            <person name="Dougan E. K."/>
            <person name="Thang M."/>
            <person name="Chan C."/>
        </authorList>
    </citation>
    <scope>NUCLEOTIDE SEQUENCE [LARGE SCALE GENOMIC DNA]</scope>
</reference>
<protein>
    <submittedName>
        <fullName evidence="1">Uncharacterized protein</fullName>
    </submittedName>
</protein>
<sequence>MSSHSSWAADDRRKLKLFGMRFETHARTCAEEFDDVLSQRRKLHSNRIPLWKELGPKAIETLRQDGGSDNTLYLTQWSGIFDSSLYTRSQLRDIRDFAALVEKGGDKIWDKVQGKHVVMWVPSDANAASRCRAALLRRAAPDRRPTSLRFVSEIPLLPAMESASNITDVW</sequence>
<keyword evidence="2" id="KW-1185">Reference proteome</keyword>